<evidence type="ECO:0000256" key="1">
    <source>
        <dbReference type="SAM" id="MobiDB-lite"/>
    </source>
</evidence>
<proteinExistence type="predicted"/>
<gene>
    <name evidence="2" type="ORF">SAMN05444171_4767</name>
</gene>
<dbReference type="Pfam" id="PF13430">
    <property type="entry name" value="DUF4112"/>
    <property type="match status" value="1"/>
</dbReference>
<dbReference type="RefSeq" id="WP_074824196.1">
    <property type="nucleotide sequence ID" value="NZ_FNTI01000001.1"/>
</dbReference>
<dbReference type="Proteomes" id="UP000183208">
    <property type="component" value="Unassembled WGS sequence"/>
</dbReference>
<sequence length="183" mass="20535">MTMSNDDIIMPKRPRTERPAQGPFRERAPRRGPVIDQDGNEIRDAGPRTQFEQFRFDFGQAGANPFTNLTREQRLARLDALAKLLDVAFILPGTNIRYGIDGLIGLIPIVGDLITTAISLWLVREARSLGAPWHITARMLANVAVDGVVGMVPLAGDAFDVMFRANVRNVRMLKRWMDRQPRA</sequence>
<organism evidence="2 3">
    <name type="scientific">Bradyrhizobium lablabi</name>
    <dbReference type="NCBI Taxonomy" id="722472"/>
    <lineage>
        <taxon>Bacteria</taxon>
        <taxon>Pseudomonadati</taxon>
        <taxon>Pseudomonadota</taxon>
        <taxon>Alphaproteobacteria</taxon>
        <taxon>Hyphomicrobiales</taxon>
        <taxon>Nitrobacteraceae</taxon>
        <taxon>Bradyrhizobium</taxon>
    </lineage>
</organism>
<feature type="compositionally biased region" description="Basic and acidic residues" evidence="1">
    <location>
        <begin position="14"/>
        <end position="29"/>
    </location>
</feature>
<evidence type="ECO:0000313" key="2">
    <source>
        <dbReference type="EMBL" id="SED67314.1"/>
    </source>
</evidence>
<dbReference type="AlphaFoldDB" id="A0A1M7C946"/>
<dbReference type="OrthoDB" id="513552at2"/>
<dbReference type="PANTHER" id="PTHR35519:SF2">
    <property type="entry name" value="PH DOMAIN PROTEIN"/>
    <property type="match status" value="1"/>
</dbReference>
<evidence type="ECO:0000313" key="3">
    <source>
        <dbReference type="Proteomes" id="UP000183208"/>
    </source>
</evidence>
<name>A0A1M7C946_9BRAD</name>
<reference evidence="2 3" key="1">
    <citation type="submission" date="2016-10" db="EMBL/GenBank/DDBJ databases">
        <authorList>
            <person name="de Groot N.N."/>
        </authorList>
    </citation>
    <scope>NUCLEOTIDE SEQUENCE [LARGE SCALE GENOMIC DNA]</scope>
    <source>
        <strain evidence="2 3">GAS522</strain>
    </source>
</reference>
<dbReference type="InterPro" id="IPR025187">
    <property type="entry name" value="DUF4112"/>
</dbReference>
<feature type="region of interest" description="Disordered" evidence="1">
    <location>
        <begin position="1"/>
        <end position="42"/>
    </location>
</feature>
<dbReference type="EMBL" id="FNTI01000001">
    <property type="protein sequence ID" value="SED67314.1"/>
    <property type="molecule type" value="Genomic_DNA"/>
</dbReference>
<accession>A0A1M7C946</accession>
<protein>
    <recommendedName>
        <fullName evidence="4">DUF4112 domain-containing protein</fullName>
    </recommendedName>
</protein>
<dbReference type="PANTHER" id="PTHR35519">
    <property type="entry name" value="MEMBRANE PROTEINS"/>
    <property type="match status" value="1"/>
</dbReference>
<evidence type="ECO:0008006" key="4">
    <source>
        <dbReference type="Google" id="ProtNLM"/>
    </source>
</evidence>